<proteinExistence type="predicted"/>
<gene>
    <name evidence="2" type="ORF">POBO1169_LOCUS2125</name>
</gene>
<feature type="chain" id="PRO_5031344443" evidence="1">
    <location>
        <begin position="31"/>
        <end position="433"/>
    </location>
</feature>
<dbReference type="EMBL" id="HBFA01004200">
    <property type="protein sequence ID" value="CAD8651723.1"/>
    <property type="molecule type" value="Transcribed_RNA"/>
</dbReference>
<accession>A0A7S0QVA4</accession>
<protein>
    <submittedName>
        <fullName evidence="2">Uncharacterized protein</fullName>
    </submittedName>
</protein>
<keyword evidence="1" id="KW-0732">Signal</keyword>
<feature type="signal peptide" evidence="1">
    <location>
        <begin position="1"/>
        <end position="30"/>
    </location>
</feature>
<evidence type="ECO:0000256" key="1">
    <source>
        <dbReference type="SAM" id="SignalP"/>
    </source>
</evidence>
<organism evidence="2">
    <name type="scientific">Pyramimonas obovata</name>
    <dbReference type="NCBI Taxonomy" id="1411642"/>
    <lineage>
        <taxon>Eukaryota</taxon>
        <taxon>Viridiplantae</taxon>
        <taxon>Chlorophyta</taxon>
        <taxon>Pyramimonadophyceae</taxon>
        <taxon>Pyramimonadales</taxon>
        <taxon>Pyramimonadaceae</taxon>
        <taxon>Pyramimonas</taxon>
        <taxon>Pyramimonas incertae sedis</taxon>
    </lineage>
</organism>
<evidence type="ECO:0000313" key="2">
    <source>
        <dbReference type="EMBL" id="CAD8651723.1"/>
    </source>
</evidence>
<reference evidence="2" key="1">
    <citation type="submission" date="2021-01" db="EMBL/GenBank/DDBJ databases">
        <authorList>
            <person name="Corre E."/>
            <person name="Pelletier E."/>
            <person name="Niang G."/>
            <person name="Scheremetjew M."/>
            <person name="Finn R."/>
            <person name="Kale V."/>
            <person name="Holt S."/>
            <person name="Cochrane G."/>
            <person name="Meng A."/>
            <person name="Brown T."/>
            <person name="Cohen L."/>
        </authorList>
    </citation>
    <scope>NUCLEOTIDE SEQUENCE</scope>
    <source>
        <strain evidence="2">CCMP722</strain>
    </source>
</reference>
<name>A0A7S0QVA4_9CHLO</name>
<sequence length="433" mass="47030">MALLRSSPPPILATLPGALLLLSHVVLVASSDMGFEHNWRGGLVLSGVDVVAYHSMDANSLTPVYGKPEFHHILTRSGEEYTFYFSSPENLDLFRSNLTKYIPRNGGYCSWGFANEWRSGECDADQNPFIWEGECEECDCARTGSGDFGIGDKWKWDKHTMGPPAGLTDGWTIYNGQLYFNIWNSYRVWWMSRVEENIARADARWIHYFGSLDAGPLNVGCYPDTWRACAAGQYPANFGRVPPGAINNADTLSPTLSLPSESLADTLSPTLSPPSESLAAIVSSTTTFASLSITAFDDPAFNATFRQAFKAQMAAAAGMNSTDIIIHSITAGSVVVSSTMYFPTNHVCSPQTFHDMLVYNPSTTVFTDATFESYGEVSATTLIEIYTAPPSGAFNSTEAVDIVSAAAGVTRPGLVLVLSLHAVYCFIGVRLGF</sequence>
<dbReference type="AlphaFoldDB" id="A0A7S0QVA4"/>